<gene>
    <name evidence="3" type="ORF">IWZ03DRAFT_201024</name>
</gene>
<evidence type="ECO:0000256" key="1">
    <source>
        <dbReference type="SAM" id="MobiDB-lite"/>
    </source>
</evidence>
<sequence length="135" mass="14951">MRLHSIRPFLLVWYVGSLKCGLHYSSPTPFSFCCANGGFCVMSCRNKLHADSPANVLRLCATKLAARPRDVCWLLVALARRDTQKAMALPFSTKQRRDAGRRDEPGRRWVRGSETPAMALASPVPNGAAVSYEDV</sequence>
<keyword evidence="2" id="KW-0732">Signal</keyword>
<proteinExistence type="predicted"/>
<accession>A0ABR1KHY1</accession>
<feature type="region of interest" description="Disordered" evidence="1">
    <location>
        <begin position="91"/>
        <end position="119"/>
    </location>
</feature>
<feature type="chain" id="PRO_5046301809" description="Secreted protein" evidence="2">
    <location>
        <begin position="18"/>
        <end position="135"/>
    </location>
</feature>
<feature type="signal peptide" evidence="2">
    <location>
        <begin position="1"/>
        <end position="17"/>
    </location>
</feature>
<evidence type="ECO:0000313" key="4">
    <source>
        <dbReference type="Proteomes" id="UP001363622"/>
    </source>
</evidence>
<organism evidence="3 4">
    <name type="scientific">Phyllosticta citriasiana</name>
    <dbReference type="NCBI Taxonomy" id="595635"/>
    <lineage>
        <taxon>Eukaryota</taxon>
        <taxon>Fungi</taxon>
        <taxon>Dikarya</taxon>
        <taxon>Ascomycota</taxon>
        <taxon>Pezizomycotina</taxon>
        <taxon>Dothideomycetes</taxon>
        <taxon>Dothideomycetes incertae sedis</taxon>
        <taxon>Botryosphaeriales</taxon>
        <taxon>Phyllostictaceae</taxon>
        <taxon>Phyllosticta</taxon>
    </lineage>
</organism>
<feature type="compositionally biased region" description="Basic and acidic residues" evidence="1">
    <location>
        <begin position="95"/>
        <end position="107"/>
    </location>
</feature>
<keyword evidence="4" id="KW-1185">Reference proteome</keyword>
<evidence type="ECO:0000256" key="2">
    <source>
        <dbReference type="SAM" id="SignalP"/>
    </source>
</evidence>
<dbReference type="EMBL" id="JBBPHU010000007">
    <property type="protein sequence ID" value="KAK7515344.1"/>
    <property type="molecule type" value="Genomic_DNA"/>
</dbReference>
<evidence type="ECO:0008006" key="5">
    <source>
        <dbReference type="Google" id="ProtNLM"/>
    </source>
</evidence>
<name>A0ABR1KHY1_9PEZI</name>
<reference evidence="3 4" key="1">
    <citation type="submission" date="2024-04" db="EMBL/GenBank/DDBJ databases">
        <title>Phyllosticta paracitricarpa is synonymous to the EU quarantine fungus P. citricarpa based on phylogenomic analyses.</title>
        <authorList>
            <consortium name="Lawrence Berkeley National Laboratory"/>
            <person name="Van Ingen-Buijs V.A."/>
            <person name="Van Westerhoven A.C."/>
            <person name="Haridas S."/>
            <person name="Skiadas P."/>
            <person name="Martin F."/>
            <person name="Groenewald J.Z."/>
            <person name="Crous P.W."/>
            <person name="Seidl M.F."/>
        </authorList>
    </citation>
    <scope>NUCLEOTIDE SEQUENCE [LARGE SCALE GENOMIC DNA]</scope>
    <source>
        <strain evidence="3 4">CBS 123371</strain>
    </source>
</reference>
<evidence type="ECO:0000313" key="3">
    <source>
        <dbReference type="EMBL" id="KAK7515344.1"/>
    </source>
</evidence>
<comment type="caution">
    <text evidence="3">The sequence shown here is derived from an EMBL/GenBank/DDBJ whole genome shotgun (WGS) entry which is preliminary data.</text>
</comment>
<dbReference type="Proteomes" id="UP001363622">
    <property type="component" value="Unassembled WGS sequence"/>
</dbReference>
<protein>
    <recommendedName>
        <fullName evidence="5">Secreted protein</fullName>
    </recommendedName>
</protein>